<dbReference type="OrthoDB" id="9767539at2"/>
<evidence type="ECO:0000313" key="3">
    <source>
        <dbReference type="Proteomes" id="UP000006263"/>
    </source>
</evidence>
<dbReference type="InterPro" id="IPR023614">
    <property type="entry name" value="Porin_dom_sf"/>
</dbReference>
<evidence type="ECO:0000259" key="1">
    <source>
        <dbReference type="Pfam" id="PF13372"/>
    </source>
</evidence>
<proteinExistence type="predicted"/>
<organism evidence="2 3">
    <name type="scientific">Paraglaciecola mesophila KMM 241</name>
    <dbReference type="NCBI Taxonomy" id="1128912"/>
    <lineage>
        <taxon>Bacteria</taxon>
        <taxon>Pseudomonadati</taxon>
        <taxon>Pseudomonadota</taxon>
        <taxon>Gammaproteobacteria</taxon>
        <taxon>Alteromonadales</taxon>
        <taxon>Alteromonadaceae</taxon>
        <taxon>Paraglaciecola</taxon>
    </lineage>
</organism>
<gene>
    <name evidence="2" type="ORF">GMES_2109</name>
</gene>
<dbReference type="AlphaFoldDB" id="K6ZM20"/>
<dbReference type="InterPro" id="IPR025388">
    <property type="entry name" value="Alginate_export_dom"/>
</dbReference>
<dbReference type="RefSeq" id="WP_006992556.1">
    <property type="nucleotide sequence ID" value="NZ_BAEP01000043.1"/>
</dbReference>
<comment type="caution">
    <text evidence="2">The sequence shown here is derived from an EMBL/GenBank/DDBJ whole genome shotgun (WGS) entry which is preliminary data.</text>
</comment>
<dbReference type="Pfam" id="PF13372">
    <property type="entry name" value="Alginate_exp"/>
    <property type="match status" value="1"/>
</dbReference>
<name>K6ZM20_9ALTE</name>
<dbReference type="EMBL" id="BAEP01000043">
    <property type="protein sequence ID" value="GAC24405.1"/>
    <property type="molecule type" value="Genomic_DNA"/>
</dbReference>
<dbReference type="eggNOG" id="COG3203">
    <property type="taxonomic scope" value="Bacteria"/>
</dbReference>
<reference evidence="2 3" key="1">
    <citation type="journal article" date="2017" name="Antonie Van Leeuwenhoek">
        <title>Rhizobium rhizosphaerae sp. nov., a novel species isolated from rice rhizosphere.</title>
        <authorList>
            <person name="Zhao J.J."/>
            <person name="Zhang J."/>
            <person name="Zhang R.J."/>
            <person name="Zhang C.W."/>
            <person name="Yin H.Q."/>
            <person name="Zhang X.X."/>
        </authorList>
    </citation>
    <scope>NUCLEOTIDE SEQUENCE [LARGE SCALE GENOMIC DNA]</scope>
    <source>
        <strain evidence="2 3">KMM 241</strain>
    </source>
</reference>
<protein>
    <recommendedName>
        <fullName evidence="1">Alginate export domain-containing protein</fullName>
    </recommendedName>
</protein>
<sequence length="410" mass="45078">MKSTQKASLTKYTKALLTVSLANILGVMVSLPVYADSVTLDAVQKAVTEGKTSLSMRYRYEGVDQDGIEKDANASTLRTRLTWKSANLNGFFANIEVDNVSAIGNENYNSTANAKSQYPVVADPTGTDLNQAYIGYKQGNVLFTLGRQRIVHNDQRFVGGVAWRQNEQTFDGYRVQYHGQQNLSMDYSYIFNVNRIFGPTGNNADLTGKLHLFNSQYKLSETHTLSGYVYSMDFDSALVLSNRTVGLAYDGKVSGLKIHAAYATQSDAGDNPIRYSTDYQTLELGYSFSKIHLAAGYESLGSDNGKGFITPLATLHKFQGFADKFLATPANGIDDIYIKATGKLGNLGLTAVWHDLSSAKNSIDYGTELNLVANYPLANKLGLMVKYAHYDADELATDTNKLWAMLNLSF</sequence>
<dbReference type="SUPFAM" id="SSF56935">
    <property type="entry name" value="Porins"/>
    <property type="match status" value="1"/>
</dbReference>
<evidence type="ECO:0000313" key="2">
    <source>
        <dbReference type="EMBL" id="GAC24405.1"/>
    </source>
</evidence>
<accession>K6ZM20</accession>
<dbReference type="Proteomes" id="UP000006263">
    <property type="component" value="Unassembled WGS sequence"/>
</dbReference>
<feature type="domain" description="Alginate export" evidence="1">
    <location>
        <begin position="54"/>
        <end position="279"/>
    </location>
</feature>
<dbReference type="Gene3D" id="2.40.160.10">
    <property type="entry name" value="Porin"/>
    <property type="match status" value="1"/>
</dbReference>